<dbReference type="EMBL" id="BAABHY010000006">
    <property type="protein sequence ID" value="GAA5113480.1"/>
    <property type="molecule type" value="Genomic_DNA"/>
</dbReference>
<proteinExistence type="predicted"/>
<sequence length="143" mass="16740">MTTSDWISLCSLFIALIGVPLGYYLGCRSARHAAYNDMIDTLESITQTTFNLFLEIYTKQSVNDIKDYHLMIAYYKKIQRHCSELRTMKKIAMHNKIDNLLIEVKQIMTDKLFHANEAIKQNSLSELIVKMDELNALYTKRFY</sequence>
<evidence type="ECO:0000313" key="2">
    <source>
        <dbReference type="EMBL" id="GAA5113480.1"/>
    </source>
</evidence>
<protein>
    <submittedName>
        <fullName evidence="2">Uncharacterized protein</fullName>
    </submittedName>
</protein>
<accession>A0ABP9NAV3</accession>
<gene>
    <name evidence="2" type="ORF">GCM10023211_21690</name>
</gene>
<evidence type="ECO:0000256" key="1">
    <source>
        <dbReference type="SAM" id="Phobius"/>
    </source>
</evidence>
<organism evidence="2 3">
    <name type="scientific">Orbus sasakiae</name>
    <dbReference type="NCBI Taxonomy" id="1078475"/>
    <lineage>
        <taxon>Bacteria</taxon>
        <taxon>Pseudomonadati</taxon>
        <taxon>Pseudomonadota</taxon>
        <taxon>Gammaproteobacteria</taxon>
        <taxon>Orbales</taxon>
        <taxon>Orbaceae</taxon>
        <taxon>Orbus</taxon>
    </lineage>
</organism>
<name>A0ABP9NAV3_9GAMM</name>
<dbReference type="Proteomes" id="UP001500171">
    <property type="component" value="Unassembled WGS sequence"/>
</dbReference>
<evidence type="ECO:0000313" key="3">
    <source>
        <dbReference type="Proteomes" id="UP001500171"/>
    </source>
</evidence>
<comment type="caution">
    <text evidence="2">The sequence shown here is derived from an EMBL/GenBank/DDBJ whole genome shotgun (WGS) entry which is preliminary data.</text>
</comment>
<keyword evidence="3" id="KW-1185">Reference proteome</keyword>
<keyword evidence="1" id="KW-0472">Membrane</keyword>
<feature type="transmembrane region" description="Helical" evidence="1">
    <location>
        <begin position="6"/>
        <end position="25"/>
    </location>
</feature>
<keyword evidence="1" id="KW-0812">Transmembrane</keyword>
<dbReference type="RefSeq" id="WP_345492121.1">
    <property type="nucleotide sequence ID" value="NZ_BAABHY010000006.1"/>
</dbReference>
<keyword evidence="1" id="KW-1133">Transmembrane helix</keyword>
<reference evidence="3" key="1">
    <citation type="journal article" date="2019" name="Int. J. Syst. Evol. Microbiol.">
        <title>The Global Catalogue of Microorganisms (GCM) 10K type strain sequencing project: providing services to taxonomists for standard genome sequencing and annotation.</title>
        <authorList>
            <consortium name="The Broad Institute Genomics Platform"/>
            <consortium name="The Broad Institute Genome Sequencing Center for Infectious Disease"/>
            <person name="Wu L."/>
            <person name="Ma J."/>
        </authorList>
    </citation>
    <scope>NUCLEOTIDE SEQUENCE [LARGE SCALE GENOMIC DNA]</scope>
    <source>
        <strain evidence="3">JCM 18050</strain>
    </source>
</reference>